<dbReference type="WBParaSite" id="ACRNAN_scaffold979.g31271.t1">
    <property type="protein sequence ID" value="ACRNAN_scaffold979.g31271.t1"/>
    <property type="gene ID" value="ACRNAN_scaffold979.g31271"/>
</dbReference>
<keyword evidence="12" id="KW-0378">Hydrolase</keyword>
<dbReference type="Pfam" id="PF01532">
    <property type="entry name" value="Glyco_hydro_47"/>
    <property type="match status" value="1"/>
</dbReference>
<evidence type="ECO:0000256" key="1">
    <source>
        <dbReference type="ARBA" id="ARBA00004648"/>
    </source>
</evidence>
<keyword evidence="11" id="KW-0479">Metal-binding</keyword>
<evidence type="ECO:0000256" key="3">
    <source>
        <dbReference type="ARBA" id="ARBA00022692"/>
    </source>
</evidence>
<dbReference type="InterPro" id="IPR001382">
    <property type="entry name" value="Glyco_hydro_47"/>
</dbReference>
<reference evidence="14" key="1">
    <citation type="submission" date="2022-11" db="UniProtKB">
        <authorList>
            <consortium name="WormBaseParasite"/>
        </authorList>
    </citation>
    <scope>IDENTIFICATION</scope>
</reference>
<evidence type="ECO:0000256" key="9">
    <source>
        <dbReference type="ARBA" id="ARBA00060207"/>
    </source>
</evidence>
<dbReference type="GO" id="GO:0005789">
    <property type="term" value="C:endoplasmic reticulum membrane"/>
    <property type="evidence" value="ECO:0007669"/>
    <property type="project" value="UniProtKB-SubCell"/>
</dbReference>
<keyword evidence="7" id="KW-0472">Membrane</keyword>
<proteinExistence type="inferred from homology"/>
<evidence type="ECO:0000256" key="8">
    <source>
        <dbReference type="ARBA" id="ARBA00023180"/>
    </source>
</evidence>
<dbReference type="Gene3D" id="1.50.10.10">
    <property type="match status" value="1"/>
</dbReference>
<dbReference type="EC" id="3.2.1.-" evidence="12"/>
<organism evidence="13 14">
    <name type="scientific">Acrobeloides nanus</name>
    <dbReference type="NCBI Taxonomy" id="290746"/>
    <lineage>
        <taxon>Eukaryota</taxon>
        <taxon>Metazoa</taxon>
        <taxon>Ecdysozoa</taxon>
        <taxon>Nematoda</taxon>
        <taxon>Chromadorea</taxon>
        <taxon>Rhabditida</taxon>
        <taxon>Tylenchina</taxon>
        <taxon>Cephalobomorpha</taxon>
        <taxon>Cephaloboidea</taxon>
        <taxon>Cephalobidae</taxon>
        <taxon>Acrobeloides</taxon>
    </lineage>
</organism>
<keyword evidence="11" id="KW-0106">Calcium</keyword>
<dbReference type="PANTHER" id="PTHR45679">
    <property type="entry name" value="ER DEGRADATION-ENHANCING ALPHA-MANNOSIDASE-LIKE PROTEIN 2"/>
    <property type="match status" value="1"/>
</dbReference>
<comment type="cofactor">
    <cofactor evidence="11">
        <name>Ca(2+)</name>
        <dbReference type="ChEBI" id="CHEBI:29108"/>
    </cofactor>
</comment>
<keyword evidence="4" id="KW-0256">Endoplasmic reticulum</keyword>
<feature type="active site" evidence="10">
    <location>
        <position position="241"/>
    </location>
</feature>
<comment type="similarity">
    <text evidence="2 12">Belongs to the glycosyl hydrolase 47 family.</text>
</comment>
<evidence type="ECO:0000256" key="6">
    <source>
        <dbReference type="ARBA" id="ARBA00022989"/>
    </source>
</evidence>
<dbReference type="InterPro" id="IPR036026">
    <property type="entry name" value="Seven-hairpin_glycosidases"/>
</dbReference>
<evidence type="ECO:0000256" key="4">
    <source>
        <dbReference type="ARBA" id="ARBA00022824"/>
    </source>
</evidence>
<feature type="active site" evidence="10">
    <location>
        <position position="364"/>
    </location>
</feature>
<comment type="subcellular location">
    <subcellularLocation>
        <location evidence="1">Endoplasmic reticulum membrane</location>
        <topology evidence="1">Single-pass type II membrane protein</topology>
    </subcellularLocation>
</comment>
<evidence type="ECO:0000256" key="7">
    <source>
        <dbReference type="ARBA" id="ARBA00023136"/>
    </source>
</evidence>
<dbReference type="GO" id="GO:1904380">
    <property type="term" value="P:endoplasmic reticulum mannose trimming"/>
    <property type="evidence" value="ECO:0007669"/>
    <property type="project" value="InterPro"/>
</dbReference>
<name>A0A914EPM6_9BILA</name>
<dbReference type="GO" id="GO:0044322">
    <property type="term" value="C:endoplasmic reticulum quality control compartment"/>
    <property type="evidence" value="ECO:0007669"/>
    <property type="project" value="GOC"/>
</dbReference>
<evidence type="ECO:0000313" key="13">
    <source>
        <dbReference type="Proteomes" id="UP000887540"/>
    </source>
</evidence>
<dbReference type="GO" id="GO:0005509">
    <property type="term" value="F:calcium ion binding"/>
    <property type="evidence" value="ECO:0007669"/>
    <property type="project" value="InterPro"/>
</dbReference>
<dbReference type="GO" id="GO:0004571">
    <property type="term" value="F:mannosyl-oligosaccharide 1,2-alpha-mannosidase activity"/>
    <property type="evidence" value="ECO:0007669"/>
    <property type="project" value="InterPro"/>
</dbReference>
<feature type="active site" description="Proton donor" evidence="10">
    <location>
        <position position="96"/>
    </location>
</feature>
<dbReference type="FunFam" id="1.50.10.10:FF:000016">
    <property type="entry name" value="alpha-1,2-Mannosidase"/>
    <property type="match status" value="1"/>
</dbReference>
<evidence type="ECO:0000256" key="2">
    <source>
        <dbReference type="ARBA" id="ARBA00007658"/>
    </source>
</evidence>
<keyword evidence="12" id="KW-0326">Glycosidase</keyword>
<dbReference type="Proteomes" id="UP000887540">
    <property type="component" value="Unplaced"/>
</dbReference>
<evidence type="ECO:0000256" key="10">
    <source>
        <dbReference type="PIRSR" id="PIRSR601382-1"/>
    </source>
</evidence>
<evidence type="ECO:0000256" key="5">
    <source>
        <dbReference type="ARBA" id="ARBA00022968"/>
    </source>
</evidence>
<evidence type="ECO:0000313" key="14">
    <source>
        <dbReference type="WBParaSite" id="ACRNAN_scaffold979.g31271.t1"/>
    </source>
</evidence>
<feature type="active site" description="Proton donor" evidence="10">
    <location>
        <position position="345"/>
    </location>
</feature>
<dbReference type="AlphaFoldDB" id="A0A914EPM6"/>
<protein>
    <recommendedName>
        <fullName evidence="12">alpha-1,2-Mannosidase</fullName>
        <ecNumber evidence="12">3.2.1.-</ecNumber>
    </recommendedName>
</protein>
<dbReference type="InterPro" id="IPR012341">
    <property type="entry name" value="6hp_glycosidase-like_sf"/>
</dbReference>
<accession>A0A914EPM6</accession>
<evidence type="ECO:0000256" key="12">
    <source>
        <dbReference type="RuleBase" id="RU361193"/>
    </source>
</evidence>
<dbReference type="PRINTS" id="PR00747">
    <property type="entry name" value="GLYHDRLASE47"/>
</dbReference>
<dbReference type="GO" id="GO:0005975">
    <property type="term" value="P:carbohydrate metabolic process"/>
    <property type="evidence" value="ECO:0007669"/>
    <property type="project" value="InterPro"/>
</dbReference>
<keyword evidence="5" id="KW-0735">Signal-anchor</keyword>
<dbReference type="InterPro" id="IPR044674">
    <property type="entry name" value="EDEM1/2/3"/>
</dbReference>
<keyword evidence="6" id="KW-1133">Transmembrane helix</keyword>
<keyword evidence="8" id="KW-0325">Glycoprotein</keyword>
<dbReference type="PANTHER" id="PTHR45679:SF5">
    <property type="entry name" value="ER DEGRADATION-ENHANCING ALPHA-MANNOSIDASE-LIKE PROTEIN 1"/>
    <property type="match status" value="1"/>
</dbReference>
<dbReference type="SUPFAM" id="SSF48225">
    <property type="entry name" value="Seven-hairpin glycosidases"/>
    <property type="match status" value="1"/>
</dbReference>
<feature type="binding site" evidence="11">
    <location>
        <position position="450"/>
    </location>
    <ligand>
        <name>Ca(2+)</name>
        <dbReference type="ChEBI" id="CHEBI:29108"/>
    </ligand>
</feature>
<keyword evidence="13" id="KW-1185">Reference proteome</keyword>
<keyword evidence="3" id="KW-0812">Transmembrane</keyword>
<evidence type="ECO:0000256" key="11">
    <source>
        <dbReference type="PIRSR" id="PIRSR601382-2"/>
    </source>
</evidence>
<sequence>AKEQAKEMFYFGYDNYMEHAFPLDELDPIHCKGRGPDYDHPENININDVLGDYSLGLVDALNTLAVLGNKTELHKAVRLVIENVSFEKNVTVQVFEATIRVIGSLLSTHLILTNENHFLGNFTMPDYDGELLTMAHDLAIRLLPAFENTRTGLPYPRVNLIQGVLPHTLNETCTSGAGSLQLEFGVLSRLLNDETYELLAKRVNAVIWKFRHKQTGLLGNVIDIQTGEWRGILSGVGAGLDSFYEYLLKSHVLFGEETELQMFLESQRYIFDYLRRGRSLCRLGEGDPPFFVNVDMRDGSTLNTWVDALQASYAGVQVLAGNLDEAICLHGLYYAIWRKYEMIPERYNWHLKSPDVYFYPLRPEFAESTYLLYQATRSPFYQHVGREIIDAINLHTRVLCGFATVHNVLDKSLEDRMESFFLSETCKYLYLLFDEDNPVNRHYDRLVFSTEGHIFPITEKFRTLSSIQGVLKFNESCESPDPDDRLRPPLPADKLKQLYDAVGFNFYKLP</sequence>
<comment type="function">
    <text evidence="9">Extracts misfolded glycoproteins, but not glycoproteins undergoing productive folding, from the calnexin cycle. It is directly involved in endoplasmic reticulum-associated degradation (ERAD) and targets misfolded glycoproteins for degradation in an N-glycan-independent manner, probably by forming a complex with SEL1L. It has low mannosidase activity, catalyzing mannose trimming from Man8GlcNAc2 to Man7GlcNAc2.</text>
</comment>